<accession>A0ABT9Z2W1</accession>
<comment type="caution">
    <text evidence="3">The sequence shown here is derived from an EMBL/GenBank/DDBJ whole genome shotgun (WGS) entry which is preliminary data.</text>
</comment>
<dbReference type="RefSeq" id="WP_233452328.1">
    <property type="nucleotide sequence ID" value="NZ_CADEPK010000353.1"/>
</dbReference>
<evidence type="ECO:0000313" key="4">
    <source>
        <dbReference type="Proteomes" id="UP001232245"/>
    </source>
</evidence>
<comment type="similarity">
    <text evidence="1">Belongs to the esterase D family.</text>
</comment>
<organism evidence="3 4">
    <name type="scientific">Metabacillus niabensis</name>
    <dbReference type="NCBI Taxonomy" id="324854"/>
    <lineage>
        <taxon>Bacteria</taxon>
        <taxon>Bacillati</taxon>
        <taxon>Bacillota</taxon>
        <taxon>Bacilli</taxon>
        <taxon>Bacillales</taxon>
        <taxon>Bacillaceae</taxon>
        <taxon>Metabacillus</taxon>
    </lineage>
</organism>
<evidence type="ECO:0000256" key="1">
    <source>
        <dbReference type="ARBA" id="ARBA00005622"/>
    </source>
</evidence>
<evidence type="ECO:0000313" key="3">
    <source>
        <dbReference type="EMBL" id="MDQ0226562.1"/>
    </source>
</evidence>
<name>A0ABT9Z2W1_9BACI</name>
<reference evidence="3 4" key="1">
    <citation type="submission" date="2023-07" db="EMBL/GenBank/DDBJ databases">
        <title>Genomic Encyclopedia of Type Strains, Phase IV (KMG-IV): sequencing the most valuable type-strain genomes for metagenomic binning, comparative biology and taxonomic classification.</title>
        <authorList>
            <person name="Goeker M."/>
        </authorList>
    </citation>
    <scope>NUCLEOTIDE SEQUENCE [LARGE SCALE GENOMIC DNA]</scope>
    <source>
        <strain evidence="3 4">DSM 17723</strain>
    </source>
</reference>
<protein>
    <submittedName>
        <fullName evidence="3">Alpha/beta superfamily hydrolase</fullName>
    </submittedName>
</protein>
<dbReference type="PANTHER" id="PTHR40841:SF2">
    <property type="entry name" value="SIDEROPHORE-DEGRADING ESTERASE (EUROFUNG)"/>
    <property type="match status" value="1"/>
</dbReference>
<evidence type="ECO:0000256" key="2">
    <source>
        <dbReference type="ARBA" id="ARBA00022801"/>
    </source>
</evidence>
<keyword evidence="2 3" id="KW-0378">Hydrolase</keyword>
<dbReference type="SUPFAM" id="SSF53474">
    <property type="entry name" value="alpha/beta-Hydrolases"/>
    <property type="match status" value="1"/>
</dbReference>
<dbReference type="Gene3D" id="3.40.50.1820">
    <property type="entry name" value="alpha/beta hydrolase"/>
    <property type="match status" value="1"/>
</dbReference>
<dbReference type="GO" id="GO:0016787">
    <property type="term" value="F:hydrolase activity"/>
    <property type="evidence" value="ECO:0007669"/>
    <property type="project" value="UniProtKB-KW"/>
</dbReference>
<gene>
    <name evidence="3" type="ORF">J2S02_002907</name>
</gene>
<dbReference type="Proteomes" id="UP001232245">
    <property type="component" value="Unassembled WGS sequence"/>
</dbReference>
<proteinExistence type="inferred from homology"/>
<dbReference type="InterPro" id="IPR000801">
    <property type="entry name" value="Esterase-like"/>
</dbReference>
<sequence length="264" mass="30750">MKTNVQLAQTEAWEIYSQIMDYTYEIKVYLPDEEPPEKGFPVYYLLDGNDYFQFGRDIVKLQSRNTQKTAISPAIVIGIGHKHLEERVKMRFYDFTPPAPQYVYPDRIKEKNLNLGKHGGAEKFLTFLESELLPIISKTYHINREKQALFGHSLGGLFVLWTLFTRPELFQVYLASSPSTWWNDYEIRKYAGKFCEKKINVDRKLFVSVGSEEMFMVEDAKQIVSSLNDYNIEKLHKSIYVAPDENHASVVPTIMSRAFRFAAF</sequence>
<dbReference type="EMBL" id="JAUSTZ010000005">
    <property type="protein sequence ID" value="MDQ0226562.1"/>
    <property type="molecule type" value="Genomic_DNA"/>
</dbReference>
<keyword evidence="4" id="KW-1185">Reference proteome</keyword>
<dbReference type="InterPro" id="IPR029058">
    <property type="entry name" value="AB_hydrolase_fold"/>
</dbReference>
<dbReference type="Pfam" id="PF00756">
    <property type="entry name" value="Esterase"/>
    <property type="match status" value="1"/>
</dbReference>
<dbReference type="PANTHER" id="PTHR40841">
    <property type="entry name" value="SIDEROPHORE TRIACETYLFUSARININE C ESTERASE"/>
    <property type="match status" value="1"/>
</dbReference>
<dbReference type="InterPro" id="IPR052558">
    <property type="entry name" value="Siderophore_Hydrolase_D"/>
</dbReference>